<gene>
    <name evidence="2" type="ORF">NDU88_002722</name>
</gene>
<evidence type="ECO:0000313" key="3">
    <source>
        <dbReference type="Proteomes" id="UP001066276"/>
    </source>
</evidence>
<keyword evidence="3" id="KW-1185">Reference proteome</keyword>
<protein>
    <submittedName>
        <fullName evidence="2">Uncharacterized protein</fullName>
    </submittedName>
</protein>
<evidence type="ECO:0000256" key="1">
    <source>
        <dbReference type="SAM" id="MobiDB-lite"/>
    </source>
</evidence>
<dbReference type="EMBL" id="JANPWB010000001">
    <property type="protein sequence ID" value="KAJ1215112.1"/>
    <property type="molecule type" value="Genomic_DNA"/>
</dbReference>
<proteinExistence type="predicted"/>
<accession>A0AAV7WQC0</accession>
<comment type="caution">
    <text evidence="2">The sequence shown here is derived from an EMBL/GenBank/DDBJ whole genome shotgun (WGS) entry which is preliminary data.</text>
</comment>
<name>A0AAV7WQC0_PLEWA</name>
<dbReference type="AlphaFoldDB" id="A0AAV7WQC0"/>
<evidence type="ECO:0000313" key="2">
    <source>
        <dbReference type="EMBL" id="KAJ1215112.1"/>
    </source>
</evidence>
<sequence>MELTLRNHTTQFEKVLQAIVETRPTLDAQIGAVLVDVGLLRADQRALADKVSETQRDLGGLAPKGQALQEKVQRLLLENGLLVGQEYSEEGWSSPKEKRRRRPRPRTKPSVEQVAEERSRLLRETTRFVMDPLAEASDHGN</sequence>
<reference evidence="2" key="1">
    <citation type="journal article" date="2022" name="bioRxiv">
        <title>Sequencing and chromosome-scale assembly of the giantPleurodeles waltlgenome.</title>
        <authorList>
            <person name="Brown T."/>
            <person name="Elewa A."/>
            <person name="Iarovenko S."/>
            <person name="Subramanian E."/>
            <person name="Araus A.J."/>
            <person name="Petzold A."/>
            <person name="Susuki M."/>
            <person name="Suzuki K.-i.T."/>
            <person name="Hayashi T."/>
            <person name="Toyoda A."/>
            <person name="Oliveira C."/>
            <person name="Osipova E."/>
            <person name="Leigh N.D."/>
            <person name="Simon A."/>
            <person name="Yun M.H."/>
        </authorList>
    </citation>
    <scope>NUCLEOTIDE SEQUENCE</scope>
    <source>
        <strain evidence="2">20211129_DDA</strain>
        <tissue evidence="2">Liver</tissue>
    </source>
</reference>
<feature type="region of interest" description="Disordered" evidence="1">
    <location>
        <begin position="87"/>
        <end position="119"/>
    </location>
</feature>
<organism evidence="2 3">
    <name type="scientific">Pleurodeles waltl</name>
    <name type="common">Iberian ribbed newt</name>
    <dbReference type="NCBI Taxonomy" id="8319"/>
    <lineage>
        <taxon>Eukaryota</taxon>
        <taxon>Metazoa</taxon>
        <taxon>Chordata</taxon>
        <taxon>Craniata</taxon>
        <taxon>Vertebrata</taxon>
        <taxon>Euteleostomi</taxon>
        <taxon>Amphibia</taxon>
        <taxon>Batrachia</taxon>
        <taxon>Caudata</taxon>
        <taxon>Salamandroidea</taxon>
        <taxon>Salamandridae</taxon>
        <taxon>Pleurodelinae</taxon>
        <taxon>Pleurodeles</taxon>
    </lineage>
</organism>
<feature type="compositionally biased region" description="Basic residues" evidence="1">
    <location>
        <begin position="97"/>
        <end position="107"/>
    </location>
</feature>
<dbReference type="Proteomes" id="UP001066276">
    <property type="component" value="Chromosome 1_1"/>
</dbReference>